<evidence type="ECO:0000313" key="5">
    <source>
        <dbReference type="EMBL" id="OXA50276.1"/>
    </source>
</evidence>
<organism evidence="5 6">
    <name type="scientific">Folsomia candida</name>
    <name type="common">Springtail</name>
    <dbReference type="NCBI Taxonomy" id="158441"/>
    <lineage>
        <taxon>Eukaryota</taxon>
        <taxon>Metazoa</taxon>
        <taxon>Ecdysozoa</taxon>
        <taxon>Arthropoda</taxon>
        <taxon>Hexapoda</taxon>
        <taxon>Collembola</taxon>
        <taxon>Entomobryomorpha</taxon>
        <taxon>Isotomoidea</taxon>
        <taxon>Isotomidae</taxon>
        <taxon>Proisotominae</taxon>
        <taxon>Folsomia</taxon>
    </lineage>
</organism>
<keyword evidence="6" id="KW-1185">Reference proteome</keyword>
<dbReference type="PANTHER" id="PTHR12874:SF29">
    <property type="entry name" value="F-BOX ONLY PROTEIN 9"/>
    <property type="match status" value="1"/>
</dbReference>
<feature type="domain" description="F-box" evidence="4">
    <location>
        <begin position="276"/>
        <end position="327"/>
    </location>
</feature>
<evidence type="ECO:0000256" key="3">
    <source>
        <dbReference type="SAM" id="MobiDB-lite"/>
    </source>
</evidence>
<evidence type="ECO:0000259" key="4">
    <source>
        <dbReference type="PROSITE" id="PS50181"/>
    </source>
</evidence>
<dbReference type="InterPro" id="IPR045464">
    <property type="entry name" value="Hrt3/FBXO9_C"/>
</dbReference>
<reference evidence="5 6" key="1">
    <citation type="submission" date="2015-12" db="EMBL/GenBank/DDBJ databases">
        <title>The genome of Folsomia candida.</title>
        <authorList>
            <person name="Faddeeva A."/>
            <person name="Derks M.F."/>
            <person name="Anvar Y."/>
            <person name="Smit S."/>
            <person name="Van Straalen N."/>
            <person name="Roelofs D."/>
        </authorList>
    </citation>
    <scope>NUCLEOTIDE SEQUENCE [LARGE SCALE GENOMIC DNA]</scope>
    <source>
        <strain evidence="5 6">VU population</strain>
        <tissue evidence="5">Whole body</tissue>
    </source>
</reference>
<dbReference type="GO" id="GO:0019005">
    <property type="term" value="C:SCF ubiquitin ligase complex"/>
    <property type="evidence" value="ECO:0007669"/>
    <property type="project" value="TreeGrafter"/>
</dbReference>
<dbReference type="InterPro" id="IPR019734">
    <property type="entry name" value="TPR_rpt"/>
</dbReference>
<dbReference type="OMA" id="QLVWSNY"/>
<evidence type="ECO:0000256" key="1">
    <source>
        <dbReference type="ARBA" id="ARBA00022786"/>
    </source>
</evidence>
<feature type="region of interest" description="Disordered" evidence="3">
    <location>
        <begin position="142"/>
        <end position="161"/>
    </location>
</feature>
<dbReference type="PROSITE" id="PS50181">
    <property type="entry name" value="FBOX"/>
    <property type="match status" value="1"/>
</dbReference>
<dbReference type="SUPFAM" id="SSF81383">
    <property type="entry name" value="F-box domain"/>
    <property type="match status" value="1"/>
</dbReference>
<dbReference type="AlphaFoldDB" id="A0A226E1C9"/>
<dbReference type="InterPro" id="IPR036047">
    <property type="entry name" value="F-box-like_dom_sf"/>
</dbReference>
<feature type="compositionally biased region" description="Acidic residues" evidence="3">
    <location>
        <begin position="220"/>
        <end position="230"/>
    </location>
</feature>
<dbReference type="EMBL" id="LNIX01000009">
    <property type="protein sequence ID" value="OXA50276.1"/>
    <property type="molecule type" value="Genomic_DNA"/>
</dbReference>
<dbReference type="Gene3D" id="1.20.1280.50">
    <property type="match status" value="1"/>
</dbReference>
<dbReference type="PROSITE" id="PS50005">
    <property type="entry name" value="TPR"/>
    <property type="match status" value="1"/>
</dbReference>
<proteinExistence type="predicted"/>
<feature type="region of interest" description="Disordered" evidence="3">
    <location>
        <begin position="1"/>
        <end position="65"/>
    </location>
</feature>
<dbReference type="InterPro" id="IPR001810">
    <property type="entry name" value="F-box_dom"/>
</dbReference>
<protein>
    <submittedName>
        <fullName evidence="5">F-box only protein 9</fullName>
    </submittedName>
</protein>
<dbReference type="Pfam" id="PF12937">
    <property type="entry name" value="F-box-like"/>
    <property type="match status" value="1"/>
</dbReference>
<evidence type="ECO:0000313" key="6">
    <source>
        <dbReference type="Proteomes" id="UP000198287"/>
    </source>
</evidence>
<dbReference type="GO" id="GO:0005737">
    <property type="term" value="C:cytoplasm"/>
    <property type="evidence" value="ECO:0007669"/>
    <property type="project" value="TreeGrafter"/>
</dbReference>
<feature type="repeat" description="TPR" evidence="2">
    <location>
        <begin position="168"/>
        <end position="201"/>
    </location>
</feature>
<feature type="compositionally biased region" description="Polar residues" evidence="3">
    <location>
        <begin position="1"/>
        <end position="13"/>
    </location>
</feature>
<feature type="compositionally biased region" description="Acidic residues" evidence="3">
    <location>
        <begin position="36"/>
        <end position="46"/>
    </location>
</feature>
<dbReference type="GO" id="GO:0031146">
    <property type="term" value="P:SCF-dependent proteasomal ubiquitin-dependent protein catabolic process"/>
    <property type="evidence" value="ECO:0007669"/>
    <property type="project" value="TreeGrafter"/>
</dbReference>
<evidence type="ECO:0000256" key="2">
    <source>
        <dbReference type="PROSITE-ProRule" id="PRU00339"/>
    </source>
</evidence>
<gene>
    <name evidence="5" type="ORF">Fcan01_14736</name>
</gene>
<keyword evidence="2" id="KW-0802">TPR repeat</keyword>
<accession>A0A226E1C9</accession>
<dbReference type="Pfam" id="PF19270">
    <property type="entry name" value="FBO_C"/>
    <property type="match status" value="1"/>
</dbReference>
<dbReference type="CDD" id="cd22089">
    <property type="entry name" value="F-box_FBXO9"/>
    <property type="match status" value="1"/>
</dbReference>
<dbReference type="OrthoDB" id="2117972at2759"/>
<dbReference type="PANTHER" id="PTHR12874">
    <property type="entry name" value="F-BOX ONLY PROTEIN 48-RELATED"/>
    <property type="match status" value="1"/>
</dbReference>
<dbReference type="STRING" id="158441.A0A226E1C9"/>
<comment type="caution">
    <text evidence="5">The sequence shown here is derived from an EMBL/GenBank/DDBJ whole genome shotgun (WGS) entry which is preliminary data.</text>
</comment>
<feature type="compositionally biased region" description="Polar residues" evidence="3">
    <location>
        <begin position="149"/>
        <end position="161"/>
    </location>
</feature>
<keyword evidence="1" id="KW-0833">Ubl conjugation pathway</keyword>
<dbReference type="Proteomes" id="UP000198287">
    <property type="component" value="Unassembled WGS sequence"/>
</dbReference>
<feature type="region of interest" description="Disordered" evidence="3">
    <location>
        <begin position="208"/>
        <end position="241"/>
    </location>
</feature>
<name>A0A226E1C9_FOLCA</name>
<sequence>MEDHSSPTSSGMQVQPAPAVKSQRRGRRRGSTTEGAEGEEDADEDSSSSSDTDTEKSQAQLASFRAQWEEELKKLPAGSGVNSNVNSALNLVTSTAASLANPYPNPTSMADAVSRRTTKEKIKKDQTHHPFASGAVSGQRQIVPESPDDQQQPFSVEVPTSGTVEEQARRWFLQGVGFERHGDLYDAVRCYRKAVQLVPDIEYRISQGLMEESGRSSNNESDDEDDDDESSSASDLADYDRENDDKNENVVLLKLFLKQIEQREWAFFQKVMENEKAHIGDLPVEVISYILRWVVSSDLDVRSLDILSSVCKGFYCIARDEKLWQMACERVWSSCVLDSNYSCYRDMFLTRPRARIDGCYISKITYIRPGEHSFQDQSYRPWHFVEYFRYIRFFPDGTVHFLTSSDEPTMAIPGLRENIARNQNTLTGTYEMYGSNIISAVVTSQSQPKIGFNNNKMKRNETQTQQSTSFHIELQVCSVKGRHNWMLKWVHHAVFIKKTTITNGKNARQQNAPTATITSTSLELSPTKYPPLLFSRVKSFTPKSECILE</sequence>